<dbReference type="Proteomes" id="UP000198589">
    <property type="component" value="Unassembled WGS sequence"/>
</dbReference>
<dbReference type="EMBL" id="FOND01000001">
    <property type="protein sequence ID" value="SFD96866.1"/>
    <property type="molecule type" value="Genomic_DNA"/>
</dbReference>
<sequence>MALQVFTAVTGAAWESELVGALDRADHGVTVVRRCVDVADLLAVAATGTGQAALLSAELRRLDADTVARLEAAGVAVVGLVEPGDERAAGRLRQLGVRQVLPADADPDAIARALREAVAAAITPGRDVADPGAALPVLGAPEQPEDRPAGRGRVVAVWGPTGAPGRTTVAVGVADELSRLGVSTLLVDADVYGGVVAQLLGLLDESPGLAGAARLAATGNLDSAGLVRLAWAVRPHLRVLTGLARADRWPELRPRAVTAVLEEARRLADVTVVDCGFNLEDDEELSFDTVAPRRNGATLAVLDAADTVVCVSGADPVALQRSIRALDELREVRPDVEPVLVVNQVRRGPVPGDPHREIGEALERFAGRDARSFLSADRRATDAALASGRPLAEVAPRSPLRVELRALAASLADVPLPAARRRGLRRQEAVR</sequence>
<dbReference type="Gene3D" id="3.40.50.300">
    <property type="entry name" value="P-loop containing nucleotide triphosphate hydrolases"/>
    <property type="match status" value="1"/>
</dbReference>
<dbReference type="InterPro" id="IPR050625">
    <property type="entry name" value="ParA/MinD_ATPase"/>
</dbReference>
<dbReference type="GO" id="GO:0005524">
    <property type="term" value="F:ATP binding"/>
    <property type="evidence" value="ECO:0007669"/>
    <property type="project" value="UniProtKB-KW"/>
</dbReference>
<organism evidence="3 4">
    <name type="scientific">Blastococcus tunisiensis</name>
    <dbReference type="NCBI Taxonomy" id="1798228"/>
    <lineage>
        <taxon>Bacteria</taxon>
        <taxon>Bacillati</taxon>
        <taxon>Actinomycetota</taxon>
        <taxon>Actinomycetes</taxon>
        <taxon>Geodermatophilales</taxon>
        <taxon>Geodermatophilaceae</taxon>
        <taxon>Blastococcus</taxon>
    </lineage>
</organism>
<keyword evidence="2" id="KW-0067">ATP-binding</keyword>
<dbReference type="PANTHER" id="PTHR43384:SF6">
    <property type="entry name" value="SEPTUM SITE-DETERMINING PROTEIN MIND HOMOLOG, CHLOROPLASTIC"/>
    <property type="match status" value="1"/>
</dbReference>
<evidence type="ECO:0000313" key="4">
    <source>
        <dbReference type="Proteomes" id="UP000198589"/>
    </source>
</evidence>
<name>A0A1I1WP10_9ACTN</name>
<protein>
    <submittedName>
        <fullName evidence="3">Flp pilus assembly protein, ATPase CpaE</fullName>
    </submittedName>
</protein>
<accession>A0A1I1WP10</accession>
<dbReference type="OrthoDB" id="3217709at2"/>
<dbReference type="InterPro" id="IPR027417">
    <property type="entry name" value="P-loop_NTPase"/>
</dbReference>
<dbReference type="PANTHER" id="PTHR43384">
    <property type="entry name" value="SEPTUM SITE-DETERMINING PROTEIN MIND HOMOLOG, CHLOROPLASTIC-RELATED"/>
    <property type="match status" value="1"/>
</dbReference>
<dbReference type="RefSeq" id="WP_092195123.1">
    <property type="nucleotide sequence ID" value="NZ_FOND01000001.1"/>
</dbReference>
<evidence type="ECO:0000256" key="2">
    <source>
        <dbReference type="ARBA" id="ARBA00022840"/>
    </source>
</evidence>
<dbReference type="GO" id="GO:0005829">
    <property type="term" value="C:cytosol"/>
    <property type="evidence" value="ECO:0007669"/>
    <property type="project" value="TreeGrafter"/>
</dbReference>
<dbReference type="GO" id="GO:0009898">
    <property type="term" value="C:cytoplasmic side of plasma membrane"/>
    <property type="evidence" value="ECO:0007669"/>
    <property type="project" value="TreeGrafter"/>
</dbReference>
<keyword evidence="1" id="KW-0547">Nucleotide-binding</keyword>
<dbReference type="AlphaFoldDB" id="A0A1I1WP10"/>
<dbReference type="GO" id="GO:0051782">
    <property type="term" value="P:negative regulation of cell division"/>
    <property type="evidence" value="ECO:0007669"/>
    <property type="project" value="TreeGrafter"/>
</dbReference>
<dbReference type="GO" id="GO:0016887">
    <property type="term" value="F:ATP hydrolysis activity"/>
    <property type="evidence" value="ECO:0007669"/>
    <property type="project" value="TreeGrafter"/>
</dbReference>
<keyword evidence="4" id="KW-1185">Reference proteome</keyword>
<proteinExistence type="predicted"/>
<reference evidence="4" key="1">
    <citation type="submission" date="2016-10" db="EMBL/GenBank/DDBJ databases">
        <authorList>
            <person name="Varghese N."/>
            <person name="Submissions S."/>
        </authorList>
    </citation>
    <scope>NUCLEOTIDE SEQUENCE [LARGE SCALE GENOMIC DNA]</scope>
    <source>
        <strain evidence="4">DSM 46838</strain>
    </source>
</reference>
<dbReference type="STRING" id="1798228.SAMN05216574_101474"/>
<evidence type="ECO:0000256" key="1">
    <source>
        <dbReference type="ARBA" id="ARBA00022741"/>
    </source>
</evidence>
<evidence type="ECO:0000313" key="3">
    <source>
        <dbReference type="EMBL" id="SFD96866.1"/>
    </source>
</evidence>
<gene>
    <name evidence="3" type="ORF">SAMN05216574_101474</name>
</gene>
<dbReference type="SUPFAM" id="SSF52540">
    <property type="entry name" value="P-loop containing nucleoside triphosphate hydrolases"/>
    <property type="match status" value="1"/>
</dbReference>